<evidence type="ECO:0000256" key="10">
    <source>
        <dbReference type="PROSITE-ProRule" id="PRU01360"/>
    </source>
</evidence>
<evidence type="ECO:0000256" key="3">
    <source>
        <dbReference type="ARBA" id="ARBA00022452"/>
    </source>
</evidence>
<name>A0ABT5JNQ3_9SPHN</name>
<evidence type="ECO:0000256" key="8">
    <source>
        <dbReference type="ARBA" id="ARBA00023170"/>
    </source>
</evidence>
<evidence type="ECO:0000313" key="15">
    <source>
        <dbReference type="EMBL" id="MDC8754139.1"/>
    </source>
</evidence>
<keyword evidence="16" id="KW-1185">Reference proteome</keyword>
<dbReference type="PANTHER" id="PTHR30069">
    <property type="entry name" value="TONB-DEPENDENT OUTER MEMBRANE RECEPTOR"/>
    <property type="match status" value="1"/>
</dbReference>
<organism evidence="15 16">
    <name type="scientific">Erythrobacter fulvus</name>
    <dbReference type="NCBI Taxonomy" id="2987523"/>
    <lineage>
        <taxon>Bacteria</taxon>
        <taxon>Pseudomonadati</taxon>
        <taxon>Pseudomonadota</taxon>
        <taxon>Alphaproteobacteria</taxon>
        <taxon>Sphingomonadales</taxon>
        <taxon>Erythrobacteraceae</taxon>
        <taxon>Erythrobacter/Porphyrobacter group</taxon>
        <taxon>Erythrobacter</taxon>
    </lineage>
</organism>
<comment type="similarity">
    <text evidence="10 11">Belongs to the TonB-dependent receptor family.</text>
</comment>
<dbReference type="SUPFAM" id="SSF56935">
    <property type="entry name" value="Porins"/>
    <property type="match status" value="1"/>
</dbReference>
<keyword evidence="9 10" id="KW-0998">Cell outer membrane</keyword>
<evidence type="ECO:0000256" key="12">
    <source>
        <dbReference type="SAM" id="SignalP"/>
    </source>
</evidence>
<dbReference type="PANTHER" id="PTHR30069:SF29">
    <property type="entry name" value="HEMOGLOBIN AND HEMOGLOBIN-HAPTOGLOBIN-BINDING PROTEIN 1-RELATED"/>
    <property type="match status" value="1"/>
</dbReference>
<evidence type="ECO:0000313" key="16">
    <source>
        <dbReference type="Proteomes" id="UP001216558"/>
    </source>
</evidence>
<keyword evidence="3 10" id="KW-1134">Transmembrane beta strand</keyword>
<dbReference type="Gene3D" id="2.40.170.20">
    <property type="entry name" value="TonB-dependent receptor, beta-barrel domain"/>
    <property type="match status" value="1"/>
</dbReference>
<keyword evidence="7 10" id="KW-0472">Membrane</keyword>
<dbReference type="InterPro" id="IPR037066">
    <property type="entry name" value="Plug_dom_sf"/>
</dbReference>
<dbReference type="PROSITE" id="PS52016">
    <property type="entry name" value="TONB_DEPENDENT_REC_3"/>
    <property type="match status" value="1"/>
</dbReference>
<keyword evidence="5 12" id="KW-0732">Signal</keyword>
<dbReference type="InterPro" id="IPR012910">
    <property type="entry name" value="Plug_dom"/>
</dbReference>
<feature type="signal peptide" evidence="12">
    <location>
        <begin position="1"/>
        <end position="23"/>
    </location>
</feature>
<evidence type="ECO:0000256" key="5">
    <source>
        <dbReference type="ARBA" id="ARBA00022729"/>
    </source>
</evidence>
<keyword evidence="2 10" id="KW-0813">Transport</keyword>
<evidence type="ECO:0000256" key="2">
    <source>
        <dbReference type="ARBA" id="ARBA00022448"/>
    </source>
</evidence>
<feature type="domain" description="TonB-dependent receptor-like beta-barrel" evidence="13">
    <location>
        <begin position="180"/>
        <end position="619"/>
    </location>
</feature>
<dbReference type="Proteomes" id="UP001216558">
    <property type="component" value="Unassembled WGS sequence"/>
</dbReference>
<proteinExistence type="inferred from homology"/>
<keyword evidence="6 11" id="KW-0798">TonB box</keyword>
<dbReference type="Pfam" id="PF07715">
    <property type="entry name" value="Plug"/>
    <property type="match status" value="1"/>
</dbReference>
<dbReference type="InterPro" id="IPR000531">
    <property type="entry name" value="Beta-barrel_TonB"/>
</dbReference>
<sequence length="645" mass="69108">MKNFALLNSVASAALVWAAPVVAQDEAVEAREDGVYSGPESFPILVSASRTGTTLLRDYTGSVSVITADQFEDRQTRDIADVLRDVPGVAVAGVPGQTQIRLRGAEANHVLVLVDGIEVSDPFAGEFDIGTLQADIGARVEVLRGPQSALYGPDAIGGVIAYDSASGRTVPGFAARLEGGTQGTLNGTLRYGAHGDSWDAALSAVVVSTDGQPNARGGVRDIGRDSYTLSGKGSVEVAEGFALRAAARFIRTEGQFNDQDFNPASPTFGFVIDSPGTRFTNEAVYALVGARAEVLDGRWTHDLSAQVADIARDTFGPFGRSNSSEGDRVKLSYVSALRLAEAHNLTFAADYEVEGFRNTTPGGFAFNGRREIEQLGFVGEYRYAGEAFDLSAAIRHDINDRFRDATTFRVGAGYRVTDTTRLRAAAGSGVKNPGFFELFGFVDGRFVGNDALRPEKSTGWEIGVDQDIADGARLSVTYFDSELKGEIFTTFPPPTFIATPANRTTTSNQRGVELSLSAKLAEQWSLNAAYSYLDAEENGREEVRRPEHIASAALTWTAPGDAASATLVVRHNGAALDDAFTDPSFVPVRVRLDDYTLVNLNARARLAEGIDAFARIENLLGERYEQVFSFVSPGRSAVVGVEARF</sequence>
<evidence type="ECO:0000259" key="14">
    <source>
        <dbReference type="Pfam" id="PF07715"/>
    </source>
</evidence>
<keyword evidence="8 15" id="KW-0675">Receptor</keyword>
<evidence type="ECO:0000256" key="4">
    <source>
        <dbReference type="ARBA" id="ARBA00022692"/>
    </source>
</evidence>
<accession>A0ABT5JNQ3</accession>
<dbReference type="CDD" id="cd01347">
    <property type="entry name" value="ligand_gated_channel"/>
    <property type="match status" value="1"/>
</dbReference>
<keyword evidence="4 10" id="KW-0812">Transmembrane</keyword>
<dbReference type="InterPro" id="IPR039426">
    <property type="entry name" value="TonB-dep_rcpt-like"/>
</dbReference>
<reference evidence="15 16" key="1">
    <citation type="submission" date="2022-10" db="EMBL/GenBank/DDBJ databases">
        <title>Erythrobacter sp. sf7 Genome sequencing.</title>
        <authorList>
            <person name="Park S."/>
        </authorList>
    </citation>
    <scope>NUCLEOTIDE SEQUENCE [LARGE SCALE GENOMIC DNA]</scope>
    <source>
        <strain evidence="16">sf7</strain>
    </source>
</reference>
<dbReference type="InterPro" id="IPR036942">
    <property type="entry name" value="Beta-barrel_TonB_sf"/>
</dbReference>
<evidence type="ECO:0000256" key="6">
    <source>
        <dbReference type="ARBA" id="ARBA00023077"/>
    </source>
</evidence>
<feature type="chain" id="PRO_5046075903" evidence="12">
    <location>
        <begin position="24"/>
        <end position="645"/>
    </location>
</feature>
<protein>
    <submittedName>
        <fullName evidence="15">TonB-dependent receptor</fullName>
    </submittedName>
</protein>
<dbReference type="EMBL" id="JAQQXQ010000003">
    <property type="protein sequence ID" value="MDC8754139.1"/>
    <property type="molecule type" value="Genomic_DNA"/>
</dbReference>
<evidence type="ECO:0000256" key="11">
    <source>
        <dbReference type="RuleBase" id="RU003357"/>
    </source>
</evidence>
<feature type="domain" description="TonB-dependent receptor plug" evidence="14">
    <location>
        <begin position="56"/>
        <end position="159"/>
    </location>
</feature>
<comment type="caution">
    <text evidence="15">The sequence shown here is derived from an EMBL/GenBank/DDBJ whole genome shotgun (WGS) entry which is preliminary data.</text>
</comment>
<gene>
    <name evidence="15" type="ORF">OIK40_05705</name>
</gene>
<evidence type="ECO:0000256" key="9">
    <source>
        <dbReference type="ARBA" id="ARBA00023237"/>
    </source>
</evidence>
<dbReference type="Pfam" id="PF00593">
    <property type="entry name" value="TonB_dep_Rec_b-barrel"/>
    <property type="match status" value="1"/>
</dbReference>
<evidence type="ECO:0000259" key="13">
    <source>
        <dbReference type="Pfam" id="PF00593"/>
    </source>
</evidence>
<evidence type="ECO:0000256" key="1">
    <source>
        <dbReference type="ARBA" id="ARBA00004571"/>
    </source>
</evidence>
<comment type="subcellular location">
    <subcellularLocation>
        <location evidence="1 10">Cell outer membrane</location>
        <topology evidence="1 10">Multi-pass membrane protein</topology>
    </subcellularLocation>
</comment>
<evidence type="ECO:0000256" key="7">
    <source>
        <dbReference type="ARBA" id="ARBA00023136"/>
    </source>
</evidence>
<dbReference type="RefSeq" id="WP_273676919.1">
    <property type="nucleotide sequence ID" value="NZ_JAQQXQ010000003.1"/>
</dbReference>
<dbReference type="Gene3D" id="2.170.130.10">
    <property type="entry name" value="TonB-dependent receptor, plug domain"/>
    <property type="match status" value="1"/>
</dbReference>